<keyword evidence="2" id="KW-0472">Membrane</keyword>
<dbReference type="EMBL" id="QXFW01000183">
    <property type="protein sequence ID" value="KAE9021540.1"/>
    <property type="molecule type" value="Genomic_DNA"/>
</dbReference>
<dbReference type="Proteomes" id="UP000440367">
    <property type="component" value="Unassembled WGS sequence"/>
</dbReference>
<dbReference type="AlphaFoldDB" id="A0A6A3LTF1"/>
<evidence type="ECO:0008006" key="11">
    <source>
        <dbReference type="Google" id="ProtNLM"/>
    </source>
</evidence>
<evidence type="ECO:0000313" key="6">
    <source>
        <dbReference type="EMBL" id="KAE9328834.1"/>
    </source>
</evidence>
<name>A0A6A3LTF1_9STRA</name>
<feature type="transmembrane region" description="Helical" evidence="2">
    <location>
        <begin position="74"/>
        <end position="98"/>
    </location>
</feature>
<evidence type="ECO:0000313" key="4">
    <source>
        <dbReference type="EMBL" id="KAE9146784.1"/>
    </source>
</evidence>
<evidence type="ECO:0000256" key="2">
    <source>
        <dbReference type="SAM" id="Phobius"/>
    </source>
</evidence>
<organism evidence="3 10">
    <name type="scientific">Phytophthora fragariae</name>
    <dbReference type="NCBI Taxonomy" id="53985"/>
    <lineage>
        <taxon>Eukaryota</taxon>
        <taxon>Sar</taxon>
        <taxon>Stramenopiles</taxon>
        <taxon>Oomycota</taxon>
        <taxon>Peronosporomycetes</taxon>
        <taxon>Peronosporales</taxon>
        <taxon>Peronosporaceae</taxon>
        <taxon>Phytophthora</taxon>
    </lineage>
</organism>
<feature type="region of interest" description="Disordered" evidence="1">
    <location>
        <begin position="1"/>
        <end position="63"/>
    </location>
</feature>
<evidence type="ECO:0000313" key="5">
    <source>
        <dbReference type="EMBL" id="KAE9247824.1"/>
    </source>
</evidence>
<dbReference type="Proteomes" id="UP000437068">
    <property type="component" value="Unassembled WGS sequence"/>
</dbReference>
<dbReference type="Proteomes" id="UP000460718">
    <property type="component" value="Unassembled WGS sequence"/>
</dbReference>
<dbReference type="EMBL" id="QXGD01000207">
    <property type="protein sequence ID" value="KAE9247824.1"/>
    <property type="molecule type" value="Genomic_DNA"/>
</dbReference>
<evidence type="ECO:0000313" key="7">
    <source>
        <dbReference type="Proteomes" id="UP000437068"/>
    </source>
</evidence>
<gene>
    <name evidence="6" type="ORF">PF001_g1220</name>
    <name evidence="5" type="ORF">PF002_g6083</name>
    <name evidence="4" type="ORF">PF006_g8472</name>
    <name evidence="3" type="ORF">PF011_g4894</name>
</gene>
<keyword evidence="2" id="KW-1133">Transmembrane helix</keyword>
<dbReference type="EMBL" id="QXGA01000386">
    <property type="protein sequence ID" value="KAE9146784.1"/>
    <property type="molecule type" value="Genomic_DNA"/>
</dbReference>
<feature type="compositionally biased region" description="Basic and acidic residues" evidence="1">
    <location>
        <begin position="41"/>
        <end position="51"/>
    </location>
</feature>
<sequence>MFTRSSFRQNCPPLARGCAKDSSPSSAVNERLGRAVPEPGPRPRRDQREWLPGRVHGPALRPQVDDSNWSEEGYAVLGVGLALLLLTFALAEIVNALNGYSIDRSRVRLAARSVHRCVRDVLRRAELLPTFESDLLSSSPPGVVAGKLVATGKRFPGVEKRHPLAPQCPRQRGACPARPPLAGADHAGSLHDVKARKPNICTNLPEDAKCAIMLAFAAAGGQLFMGVTMLVNEVPTSLAMVHQGGAALVLGSSLWVVHSLRFARPDGLLGAAIATAASKVA</sequence>
<evidence type="ECO:0000313" key="10">
    <source>
        <dbReference type="Proteomes" id="UP000460718"/>
    </source>
</evidence>
<evidence type="ECO:0000313" key="9">
    <source>
        <dbReference type="Proteomes" id="UP000440732"/>
    </source>
</evidence>
<reference evidence="3 10" key="1">
    <citation type="submission" date="2018-09" db="EMBL/GenBank/DDBJ databases">
        <title>Genomic investigation of the strawberry pathogen Phytophthora fragariae indicates pathogenicity is determined by transcriptional variation in three key races.</title>
        <authorList>
            <person name="Adams T.M."/>
            <person name="Armitage A.D."/>
            <person name="Sobczyk M.K."/>
            <person name="Bates H.J."/>
            <person name="Dunwell J.M."/>
            <person name="Nellist C.F."/>
            <person name="Harrison R.J."/>
        </authorList>
    </citation>
    <scope>NUCLEOTIDE SEQUENCE [LARGE SCALE GENOMIC DNA]</scope>
    <source>
        <strain evidence="6 7">A4</strain>
        <strain evidence="5 8">BC-1</strain>
        <strain evidence="4 9">NOV-5</strain>
        <strain evidence="3 10">SCRP245</strain>
    </source>
</reference>
<protein>
    <recommendedName>
        <fullName evidence="11">Cytochrome oxidase assembly protein</fullName>
    </recommendedName>
</protein>
<comment type="caution">
    <text evidence="3">The sequence shown here is derived from an EMBL/GenBank/DDBJ whole genome shotgun (WGS) entry which is preliminary data.</text>
</comment>
<keyword evidence="2" id="KW-0812">Transmembrane</keyword>
<accession>A0A6A3LTF1</accession>
<dbReference type="EMBL" id="QXGE01000028">
    <property type="protein sequence ID" value="KAE9328834.1"/>
    <property type="molecule type" value="Genomic_DNA"/>
</dbReference>
<evidence type="ECO:0000313" key="8">
    <source>
        <dbReference type="Proteomes" id="UP000440367"/>
    </source>
</evidence>
<evidence type="ECO:0000256" key="1">
    <source>
        <dbReference type="SAM" id="MobiDB-lite"/>
    </source>
</evidence>
<evidence type="ECO:0000313" key="3">
    <source>
        <dbReference type="EMBL" id="KAE9021540.1"/>
    </source>
</evidence>
<proteinExistence type="predicted"/>
<dbReference type="Proteomes" id="UP000440732">
    <property type="component" value="Unassembled WGS sequence"/>
</dbReference>